<dbReference type="Proteomes" id="UP001056778">
    <property type="component" value="Chromosome 1"/>
</dbReference>
<accession>A0ACB9TVW8</accession>
<sequence length="422" mass="44961">MKNRAGRRKRAQEENKAAAKASDSKQQQKIAGGQRKDDGTDQKQLKKNKQKKRNTKPRLDALLVKPAQGKSYADVLRELRSNAKPEETGTEIKAVRKTRAGDMLLELGPGSKDTAGFSSALKNILVEKANISTLEPKETLEFRDLDCLTTTEEVCAAVKAKLGISDGDVKISLTNANSRGLRMAIVQLTQPNANGECTSDSINIVGGASTVPPLCGENSGQHIYLNFNGINDINIIIATSSSAAVPRSWNIKIAQIACDCPTFAPTGCLMYYTGATGTVKSFNYGTTANNNLKTNGLPGTREIANLNYGICIATQPGYCSIRWTQASGDPYSFTLTGNTIGLSVDPGLPSESVNGDACTTDFIVVSNPTGFAADRFCGNALPTLTSATKPFVLTVITDGNELNDVGNRGFSLSYTQARCTGP</sequence>
<evidence type="ECO:0000313" key="1">
    <source>
        <dbReference type="EMBL" id="KAI4470794.1"/>
    </source>
</evidence>
<gene>
    <name evidence="1" type="ORF">MML48_1g01151</name>
</gene>
<proteinExistence type="predicted"/>
<organism evidence="1 2">
    <name type="scientific">Holotrichia oblita</name>
    <name type="common">Chafer beetle</name>
    <dbReference type="NCBI Taxonomy" id="644536"/>
    <lineage>
        <taxon>Eukaryota</taxon>
        <taxon>Metazoa</taxon>
        <taxon>Ecdysozoa</taxon>
        <taxon>Arthropoda</taxon>
        <taxon>Hexapoda</taxon>
        <taxon>Insecta</taxon>
        <taxon>Pterygota</taxon>
        <taxon>Neoptera</taxon>
        <taxon>Endopterygota</taxon>
        <taxon>Coleoptera</taxon>
        <taxon>Polyphaga</taxon>
        <taxon>Scarabaeiformia</taxon>
        <taxon>Scarabaeidae</taxon>
        <taxon>Melolonthinae</taxon>
        <taxon>Holotrichia</taxon>
    </lineage>
</organism>
<evidence type="ECO:0000313" key="2">
    <source>
        <dbReference type="Proteomes" id="UP001056778"/>
    </source>
</evidence>
<keyword evidence="2" id="KW-1185">Reference proteome</keyword>
<protein>
    <submittedName>
        <fullName evidence="1">Intraflagellar transport protein 122 family protein-related</fullName>
    </submittedName>
</protein>
<name>A0ACB9TVW8_HOLOL</name>
<dbReference type="EMBL" id="CM043015">
    <property type="protein sequence ID" value="KAI4470794.1"/>
    <property type="molecule type" value="Genomic_DNA"/>
</dbReference>
<reference evidence="1" key="1">
    <citation type="submission" date="2022-04" db="EMBL/GenBank/DDBJ databases">
        <title>Chromosome-scale genome assembly of Holotrichia oblita Faldermann.</title>
        <authorList>
            <person name="Rongchong L."/>
        </authorList>
    </citation>
    <scope>NUCLEOTIDE SEQUENCE</scope>
    <source>
        <strain evidence="1">81SQS9</strain>
    </source>
</reference>
<comment type="caution">
    <text evidence="1">The sequence shown here is derived from an EMBL/GenBank/DDBJ whole genome shotgun (WGS) entry which is preliminary data.</text>
</comment>